<keyword evidence="3" id="KW-1185">Reference proteome</keyword>
<proteinExistence type="predicted"/>
<accession>A0ABV0QTW1</accession>
<feature type="region of interest" description="Disordered" evidence="1">
    <location>
        <begin position="28"/>
        <end position="67"/>
    </location>
</feature>
<feature type="region of interest" description="Disordered" evidence="1">
    <location>
        <begin position="223"/>
        <end position="288"/>
    </location>
</feature>
<protein>
    <submittedName>
        <fullName evidence="2">Uncharacterized protein</fullName>
    </submittedName>
</protein>
<evidence type="ECO:0000313" key="2">
    <source>
        <dbReference type="EMBL" id="MEQ2198927.1"/>
    </source>
</evidence>
<comment type="caution">
    <text evidence="2">The sequence shown here is derived from an EMBL/GenBank/DDBJ whole genome shotgun (WGS) entry which is preliminary data.</text>
</comment>
<gene>
    <name evidence="2" type="ORF">XENOCAPTIV_020997</name>
</gene>
<reference evidence="2 3" key="1">
    <citation type="submission" date="2021-06" db="EMBL/GenBank/DDBJ databases">
        <authorList>
            <person name="Palmer J.M."/>
        </authorList>
    </citation>
    <scope>NUCLEOTIDE SEQUENCE [LARGE SCALE GENOMIC DNA]</scope>
    <source>
        <strain evidence="2 3">XC_2019</strain>
        <tissue evidence="2">Muscle</tissue>
    </source>
</reference>
<organism evidence="2 3">
    <name type="scientific">Xenoophorus captivus</name>
    <dbReference type="NCBI Taxonomy" id="1517983"/>
    <lineage>
        <taxon>Eukaryota</taxon>
        <taxon>Metazoa</taxon>
        <taxon>Chordata</taxon>
        <taxon>Craniata</taxon>
        <taxon>Vertebrata</taxon>
        <taxon>Euteleostomi</taxon>
        <taxon>Actinopterygii</taxon>
        <taxon>Neopterygii</taxon>
        <taxon>Teleostei</taxon>
        <taxon>Neoteleostei</taxon>
        <taxon>Acanthomorphata</taxon>
        <taxon>Ovalentaria</taxon>
        <taxon>Atherinomorphae</taxon>
        <taxon>Cyprinodontiformes</taxon>
        <taxon>Goodeidae</taxon>
        <taxon>Xenoophorus</taxon>
    </lineage>
</organism>
<evidence type="ECO:0000256" key="1">
    <source>
        <dbReference type="SAM" id="MobiDB-lite"/>
    </source>
</evidence>
<dbReference type="EMBL" id="JAHRIN010021369">
    <property type="protein sequence ID" value="MEQ2198927.1"/>
    <property type="molecule type" value="Genomic_DNA"/>
</dbReference>
<evidence type="ECO:0000313" key="3">
    <source>
        <dbReference type="Proteomes" id="UP001434883"/>
    </source>
</evidence>
<feature type="non-terminal residue" evidence="2">
    <location>
        <position position="1"/>
    </location>
</feature>
<dbReference type="Proteomes" id="UP001434883">
    <property type="component" value="Unassembled WGS sequence"/>
</dbReference>
<name>A0ABV0QTW1_9TELE</name>
<feature type="compositionally biased region" description="Basic residues" evidence="1">
    <location>
        <begin position="278"/>
        <end position="288"/>
    </location>
</feature>
<sequence>LLMLELCMMLRRLKKAAFKYAQEIERQVDELSAEEEEEPPIPSAPHSANKPIKKTSEQHPASSPEADVFREYKKIKTLVREKRSEESNEDYIKDVWPMINNATECDEAKKLWLSHVTAHPLDKEGSAEIYYRRLVLEDMDDEDSQIKRAKVRMDSGQRLTPVWHVLKQTISPSRYVKALREITQGRRGENAFAKMPMQGTTIPQMDQAVVSYDLEQQFYEERRKKETGQGAKPPTKASMKAPASPPNRPALQRREEPQRRFYGPPASQGPQKKSTFLPKKRVRQTVHRRKEGPLRVPQIRDRRACQVMTTRPRVTLENAYWRGDEIYTEVGKEPYPVDTGAEVSMTRRGLKTTGYPTVQFANGTVEEMPYGTWQGIIWVKGPYNLITVTDLKELNKPFGERCSLSQRLSQLQIKVS</sequence>